<gene>
    <name evidence="1" type="primary">SENP1</name>
</gene>
<dbReference type="Ensembl" id="ENSCPOT00000047365.1">
    <property type="protein sequence ID" value="ENSCPOP00000030582.1"/>
    <property type="gene ID" value="ENSCPOG00000008340.4"/>
</dbReference>
<reference evidence="1" key="3">
    <citation type="submission" date="2025-09" db="UniProtKB">
        <authorList>
            <consortium name="Ensembl"/>
        </authorList>
    </citation>
    <scope>IDENTIFICATION</scope>
    <source>
        <strain evidence="1">2N</strain>
    </source>
</reference>
<evidence type="ECO:0000313" key="2">
    <source>
        <dbReference type="Proteomes" id="UP000005447"/>
    </source>
</evidence>
<proteinExistence type="predicted"/>
<sequence length="21" mass="2372">MDDIADRVRMDAGEVTLVNHN</sequence>
<name>A0A286XYD3_CAVPO</name>
<dbReference type="AlphaFoldDB" id="A0A286XYD3"/>
<organism evidence="1 2">
    <name type="scientific">Cavia porcellus</name>
    <name type="common">Guinea pig</name>
    <dbReference type="NCBI Taxonomy" id="10141"/>
    <lineage>
        <taxon>Eukaryota</taxon>
        <taxon>Metazoa</taxon>
        <taxon>Chordata</taxon>
        <taxon>Craniata</taxon>
        <taxon>Vertebrata</taxon>
        <taxon>Euteleostomi</taxon>
        <taxon>Mammalia</taxon>
        <taxon>Eutheria</taxon>
        <taxon>Euarchontoglires</taxon>
        <taxon>Glires</taxon>
        <taxon>Rodentia</taxon>
        <taxon>Hystricomorpha</taxon>
        <taxon>Caviidae</taxon>
        <taxon>Cavia</taxon>
    </lineage>
</organism>
<dbReference type="GeneTree" id="ENSGT00940000155489"/>
<accession>A0A286XYD3</accession>
<keyword evidence="2" id="KW-1185">Reference proteome</keyword>
<dbReference type="Bgee" id="ENSCPOG00000008340">
    <property type="expression patterns" value="Expressed in testis and 13 other cell types or tissues"/>
</dbReference>
<dbReference type="EMBL" id="AAKN02015097">
    <property type="status" value="NOT_ANNOTATED_CDS"/>
    <property type="molecule type" value="Genomic_DNA"/>
</dbReference>
<dbReference type="VEuPathDB" id="HostDB:ENSCPOG00000008340"/>
<dbReference type="EMBL" id="AAKN02015098">
    <property type="status" value="NOT_ANNOTATED_CDS"/>
    <property type="molecule type" value="Genomic_DNA"/>
</dbReference>
<dbReference type="Proteomes" id="UP000005447">
    <property type="component" value="Unassembled WGS sequence"/>
</dbReference>
<dbReference type="OMA" id="GCDSVIM"/>
<dbReference type="EMBL" id="AAKN02015096">
    <property type="status" value="NOT_ANNOTATED_CDS"/>
    <property type="molecule type" value="Genomic_DNA"/>
</dbReference>
<evidence type="ECO:0000313" key="1">
    <source>
        <dbReference type="Ensembl" id="ENSCPOP00000030582.1"/>
    </source>
</evidence>
<protein>
    <submittedName>
        <fullName evidence="1">SUMO specific peptidase 1</fullName>
    </submittedName>
</protein>
<reference evidence="1" key="2">
    <citation type="submission" date="2025-08" db="UniProtKB">
        <authorList>
            <consortium name="Ensembl"/>
        </authorList>
    </citation>
    <scope>IDENTIFICATION</scope>
    <source>
        <strain evidence="1">2N</strain>
    </source>
</reference>
<reference evidence="2" key="1">
    <citation type="journal article" date="2011" name="Nature">
        <title>A high-resolution map of human evolutionary constraint using 29 mammals.</title>
        <authorList>
            <person name="Lindblad-Toh K."/>
            <person name="Garber M."/>
            <person name="Zuk O."/>
            <person name="Lin M.F."/>
            <person name="Parker B.J."/>
            <person name="Washietl S."/>
            <person name="Kheradpour P."/>
            <person name="Ernst J."/>
            <person name="Jordan G."/>
            <person name="Mauceli E."/>
            <person name="Ward L.D."/>
            <person name="Lowe C.B."/>
            <person name="Holloway A.K."/>
            <person name="Clamp M."/>
            <person name="Gnerre S."/>
            <person name="Alfoldi J."/>
            <person name="Beal K."/>
            <person name="Chang J."/>
            <person name="Clawson H."/>
            <person name="Cuff J."/>
            <person name="Di Palma F."/>
            <person name="Fitzgerald S."/>
            <person name="Flicek P."/>
            <person name="Guttman M."/>
            <person name="Hubisz M.J."/>
            <person name="Jaffe D.B."/>
            <person name="Jungreis I."/>
            <person name="Kent W.J."/>
            <person name="Kostka D."/>
            <person name="Lara M."/>
            <person name="Martins A.L."/>
            <person name="Massingham T."/>
            <person name="Moltke I."/>
            <person name="Raney B.J."/>
            <person name="Rasmussen M.D."/>
            <person name="Robinson J."/>
            <person name="Stark A."/>
            <person name="Vilella A.J."/>
            <person name="Wen J."/>
            <person name="Xie X."/>
            <person name="Zody M.C."/>
            <person name="Baldwin J."/>
            <person name="Bloom T."/>
            <person name="Chin C.W."/>
            <person name="Heiman D."/>
            <person name="Nicol R."/>
            <person name="Nusbaum C."/>
            <person name="Young S."/>
            <person name="Wilkinson J."/>
            <person name="Worley K.C."/>
            <person name="Kovar C.L."/>
            <person name="Muzny D.M."/>
            <person name="Gibbs R.A."/>
            <person name="Cree A."/>
            <person name="Dihn H.H."/>
            <person name="Fowler G."/>
            <person name="Jhangiani S."/>
            <person name="Joshi V."/>
            <person name="Lee S."/>
            <person name="Lewis L.R."/>
            <person name="Nazareth L.V."/>
            <person name="Okwuonu G."/>
            <person name="Santibanez J."/>
            <person name="Warren W.C."/>
            <person name="Mardis E.R."/>
            <person name="Weinstock G.M."/>
            <person name="Wilson R.K."/>
            <person name="Delehaunty K."/>
            <person name="Dooling D."/>
            <person name="Fronik C."/>
            <person name="Fulton L."/>
            <person name="Fulton B."/>
            <person name="Graves T."/>
            <person name="Minx P."/>
            <person name="Sodergren E."/>
            <person name="Birney E."/>
            <person name="Margulies E.H."/>
            <person name="Herrero J."/>
            <person name="Green E.D."/>
            <person name="Haussler D."/>
            <person name="Siepel A."/>
            <person name="Goldman N."/>
            <person name="Pollard K.S."/>
            <person name="Pedersen J.S."/>
            <person name="Lander E.S."/>
            <person name="Kellis M."/>
        </authorList>
    </citation>
    <scope>NUCLEOTIDE SEQUENCE [LARGE SCALE GENOMIC DNA]</scope>
    <source>
        <strain evidence="2">2N</strain>
    </source>
</reference>